<dbReference type="InParanoid" id="A0A2J7QVN1"/>
<dbReference type="EMBL" id="NEVH01009781">
    <property type="protein sequence ID" value="PNF32641.1"/>
    <property type="molecule type" value="Genomic_DNA"/>
</dbReference>
<evidence type="ECO:0000313" key="1">
    <source>
        <dbReference type="EMBL" id="PNF32641.1"/>
    </source>
</evidence>
<name>A0A2J7QVN1_9NEOP</name>
<dbReference type="PANTHER" id="PTHR46060:SF1">
    <property type="entry name" value="MARINER MOS1 TRANSPOSASE-LIKE PROTEIN"/>
    <property type="match status" value="1"/>
</dbReference>
<dbReference type="Gene3D" id="1.10.10.1450">
    <property type="match status" value="1"/>
</dbReference>
<proteinExistence type="predicted"/>
<organism evidence="1 2">
    <name type="scientific">Cryptotermes secundus</name>
    <dbReference type="NCBI Taxonomy" id="105785"/>
    <lineage>
        <taxon>Eukaryota</taxon>
        <taxon>Metazoa</taxon>
        <taxon>Ecdysozoa</taxon>
        <taxon>Arthropoda</taxon>
        <taxon>Hexapoda</taxon>
        <taxon>Insecta</taxon>
        <taxon>Pterygota</taxon>
        <taxon>Neoptera</taxon>
        <taxon>Polyneoptera</taxon>
        <taxon>Dictyoptera</taxon>
        <taxon>Blattodea</taxon>
        <taxon>Blattoidea</taxon>
        <taxon>Termitoidae</taxon>
        <taxon>Kalotermitidae</taxon>
        <taxon>Cryptotermitinae</taxon>
        <taxon>Cryptotermes</taxon>
    </lineage>
</organism>
<reference evidence="1 2" key="1">
    <citation type="submission" date="2017-12" db="EMBL/GenBank/DDBJ databases">
        <title>Hemimetabolous genomes reveal molecular basis of termite eusociality.</title>
        <authorList>
            <person name="Harrison M.C."/>
            <person name="Jongepier E."/>
            <person name="Robertson H.M."/>
            <person name="Arning N."/>
            <person name="Bitard-Feildel T."/>
            <person name="Chao H."/>
            <person name="Childers C.P."/>
            <person name="Dinh H."/>
            <person name="Doddapaneni H."/>
            <person name="Dugan S."/>
            <person name="Gowin J."/>
            <person name="Greiner C."/>
            <person name="Han Y."/>
            <person name="Hu H."/>
            <person name="Hughes D.S.T."/>
            <person name="Huylmans A.-K."/>
            <person name="Kemena C."/>
            <person name="Kremer L.P.M."/>
            <person name="Lee S.L."/>
            <person name="Lopez-Ezquerra A."/>
            <person name="Mallet L."/>
            <person name="Monroy-Kuhn J.M."/>
            <person name="Moser A."/>
            <person name="Murali S.C."/>
            <person name="Muzny D.M."/>
            <person name="Otani S."/>
            <person name="Piulachs M.-D."/>
            <person name="Poelchau M."/>
            <person name="Qu J."/>
            <person name="Schaub F."/>
            <person name="Wada-Katsumata A."/>
            <person name="Worley K.C."/>
            <person name="Xie Q."/>
            <person name="Ylla G."/>
            <person name="Poulsen M."/>
            <person name="Gibbs R.A."/>
            <person name="Schal C."/>
            <person name="Richards S."/>
            <person name="Belles X."/>
            <person name="Korb J."/>
            <person name="Bornberg-Bauer E."/>
        </authorList>
    </citation>
    <scope>NUCLEOTIDE SEQUENCE [LARGE SCALE GENOMIC DNA]</scope>
    <source>
        <tissue evidence="1">Whole body</tissue>
    </source>
</reference>
<sequence length="205" mass="23241">VQFEQRLDIKFFAKPGKTATETLQLLRDADGDEALSRARVFEWHRRFVAGRVSVEGDTRSGRPSSSRNEDNVVREDRTVTVCMLADALNINKSTCNQILREDLGACGRVPVCMRVCAIANCKNVVMRCIKESINSDYQSKRRVQSDYIILRDSVVECKRKYQMPQPILVEGFSAGIVFLACEASSRKLRKESTLIVFENSVLRTK</sequence>
<accession>A0A2J7QVN1</accession>
<dbReference type="STRING" id="105785.A0A2J7QVN1"/>
<dbReference type="Proteomes" id="UP000235965">
    <property type="component" value="Unassembled WGS sequence"/>
</dbReference>
<feature type="non-terminal residue" evidence="1">
    <location>
        <position position="1"/>
    </location>
</feature>
<dbReference type="AlphaFoldDB" id="A0A2J7QVN1"/>
<evidence type="ECO:0008006" key="3">
    <source>
        <dbReference type="Google" id="ProtNLM"/>
    </source>
</evidence>
<comment type="caution">
    <text evidence="1">The sequence shown here is derived from an EMBL/GenBank/DDBJ whole genome shotgun (WGS) entry which is preliminary data.</text>
</comment>
<dbReference type="InterPro" id="IPR052709">
    <property type="entry name" value="Transposase-MT_Hybrid"/>
</dbReference>
<evidence type="ECO:0000313" key="2">
    <source>
        <dbReference type="Proteomes" id="UP000235965"/>
    </source>
</evidence>
<keyword evidence="2" id="KW-1185">Reference proteome</keyword>
<dbReference type="PANTHER" id="PTHR46060">
    <property type="entry name" value="MARINER MOS1 TRANSPOSASE-LIKE PROTEIN"/>
    <property type="match status" value="1"/>
</dbReference>
<gene>
    <name evidence="1" type="ORF">B7P43_G15462</name>
</gene>
<protein>
    <recommendedName>
        <fullName evidence="3">Mos1 transposase HTH domain-containing protein</fullName>
    </recommendedName>
</protein>